<dbReference type="Pfam" id="PF00512">
    <property type="entry name" value="HisKA"/>
    <property type="match status" value="1"/>
</dbReference>
<dbReference type="SUPFAM" id="SSF47384">
    <property type="entry name" value="Homodimeric domain of signal transducing histidine kinase"/>
    <property type="match status" value="1"/>
</dbReference>
<dbReference type="InterPro" id="IPR036097">
    <property type="entry name" value="HisK_dim/P_sf"/>
</dbReference>
<dbReference type="InterPro" id="IPR013783">
    <property type="entry name" value="Ig-like_fold"/>
</dbReference>
<dbReference type="Gene3D" id="3.40.50.2300">
    <property type="match status" value="1"/>
</dbReference>
<organism evidence="13 14">
    <name type="scientific">Saccharobesus litoralis</name>
    <dbReference type="NCBI Taxonomy" id="2172099"/>
    <lineage>
        <taxon>Bacteria</taxon>
        <taxon>Pseudomonadati</taxon>
        <taxon>Pseudomonadota</taxon>
        <taxon>Gammaproteobacteria</taxon>
        <taxon>Alteromonadales</taxon>
        <taxon>Alteromonadaceae</taxon>
        <taxon>Saccharobesus</taxon>
    </lineage>
</organism>
<feature type="chain" id="PRO_5015658689" description="histidine kinase" evidence="9">
    <location>
        <begin position="24"/>
        <end position="1327"/>
    </location>
</feature>
<dbReference type="InterPro" id="IPR003661">
    <property type="entry name" value="HisK_dim/P_dom"/>
</dbReference>
<dbReference type="Pfam" id="PF12833">
    <property type="entry name" value="HTH_18"/>
    <property type="match status" value="1"/>
</dbReference>
<evidence type="ECO:0000313" key="14">
    <source>
        <dbReference type="Proteomes" id="UP000244441"/>
    </source>
</evidence>
<keyword evidence="4" id="KW-0805">Transcription regulation</keyword>
<dbReference type="CDD" id="cd00082">
    <property type="entry name" value="HisKA"/>
    <property type="match status" value="1"/>
</dbReference>
<evidence type="ECO:0000256" key="2">
    <source>
        <dbReference type="ARBA" id="ARBA00012438"/>
    </source>
</evidence>
<dbReference type="SUPFAM" id="SSF55874">
    <property type="entry name" value="ATPase domain of HSP90 chaperone/DNA topoisomerase II/histidine kinase"/>
    <property type="match status" value="1"/>
</dbReference>
<dbReference type="Gene3D" id="1.10.10.60">
    <property type="entry name" value="Homeodomain-like"/>
    <property type="match status" value="1"/>
</dbReference>
<dbReference type="PROSITE" id="PS01124">
    <property type="entry name" value="HTH_ARAC_FAMILY_2"/>
    <property type="match status" value="1"/>
</dbReference>
<evidence type="ECO:0000256" key="6">
    <source>
        <dbReference type="PROSITE-ProRule" id="PRU00169"/>
    </source>
</evidence>
<reference evidence="13 14" key="1">
    <citation type="submission" date="2018-01" db="EMBL/GenBank/DDBJ databases">
        <title>Genome sequence of a Cantenovulum-like bacteria.</title>
        <authorList>
            <person name="Tan W.R."/>
            <person name="Lau N.-S."/>
            <person name="Go F."/>
            <person name="Amirul A.-A.A."/>
        </authorList>
    </citation>
    <scope>NUCLEOTIDE SEQUENCE [LARGE SCALE GENOMIC DNA]</scope>
    <source>
        <strain evidence="13 14">CCB-QB4</strain>
    </source>
</reference>
<evidence type="ECO:0000256" key="3">
    <source>
        <dbReference type="ARBA" id="ARBA00022553"/>
    </source>
</evidence>
<keyword evidence="8" id="KW-0812">Transmembrane</keyword>
<dbReference type="PROSITE" id="PS50109">
    <property type="entry name" value="HIS_KIN"/>
    <property type="match status" value="1"/>
</dbReference>
<dbReference type="SMART" id="SM00448">
    <property type="entry name" value="REC"/>
    <property type="match status" value="1"/>
</dbReference>
<dbReference type="SMART" id="SM00342">
    <property type="entry name" value="HTH_ARAC"/>
    <property type="match status" value="1"/>
</dbReference>
<dbReference type="Pfam" id="PF02518">
    <property type="entry name" value="HATPase_c"/>
    <property type="match status" value="1"/>
</dbReference>
<dbReference type="Gene3D" id="2.130.10.10">
    <property type="entry name" value="YVTN repeat-like/Quinoprotein amine dehydrogenase"/>
    <property type="match status" value="2"/>
</dbReference>
<evidence type="ECO:0000256" key="1">
    <source>
        <dbReference type="ARBA" id="ARBA00000085"/>
    </source>
</evidence>
<dbReference type="GO" id="GO:0000155">
    <property type="term" value="F:phosphorelay sensor kinase activity"/>
    <property type="evidence" value="ECO:0007669"/>
    <property type="project" value="InterPro"/>
</dbReference>
<keyword evidence="3 6" id="KW-0597">Phosphoprotein</keyword>
<evidence type="ECO:0000259" key="12">
    <source>
        <dbReference type="PROSITE" id="PS50110"/>
    </source>
</evidence>
<accession>A0A2S0VMU0</accession>
<evidence type="ECO:0000256" key="5">
    <source>
        <dbReference type="ARBA" id="ARBA00023163"/>
    </source>
</evidence>
<feature type="transmembrane region" description="Helical" evidence="8">
    <location>
        <begin position="759"/>
        <end position="781"/>
    </location>
</feature>
<dbReference type="InterPro" id="IPR005467">
    <property type="entry name" value="His_kinase_dom"/>
</dbReference>
<dbReference type="InterPro" id="IPR011006">
    <property type="entry name" value="CheY-like_superfamily"/>
</dbReference>
<dbReference type="Gene3D" id="2.60.40.10">
    <property type="entry name" value="Immunoglobulins"/>
    <property type="match status" value="1"/>
</dbReference>
<evidence type="ECO:0000256" key="9">
    <source>
        <dbReference type="SAM" id="SignalP"/>
    </source>
</evidence>
<evidence type="ECO:0000256" key="4">
    <source>
        <dbReference type="ARBA" id="ARBA00023015"/>
    </source>
</evidence>
<feature type="domain" description="Response regulatory" evidence="12">
    <location>
        <begin position="1060"/>
        <end position="1176"/>
    </location>
</feature>
<dbReference type="SUPFAM" id="SSF63829">
    <property type="entry name" value="Calcium-dependent phosphotriesterase"/>
    <property type="match status" value="1"/>
</dbReference>
<keyword evidence="9" id="KW-0732">Signal</keyword>
<dbReference type="GO" id="GO:0043565">
    <property type="term" value="F:sequence-specific DNA binding"/>
    <property type="evidence" value="ECO:0007669"/>
    <property type="project" value="InterPro"/>
</dbReference>
<dbReference type="GO" id="GO:0003700">
    <property type="term" value="F:DNA-binding transcription factor activity"/>
    <property type="evidence" value="ECO:0007669"/>
    <property type="project" value="InterPro"/>
</dbReference>
<dbReference type="PANTHER" id="PTHR43547">
    <property type="entry name" value="TWO-COMPONENT HISTIDINE KINASE"/>
    <property type="match status" value="1"/>
</dbReference>
<evidence type="ECO:0000259" key="10">
    <source>
        <dbReference type="PROSITE" id="PS01124"/>
    </source>
</evidence>
<feature type="signal peptide" evidence="9">
    <location>
        <begin position="1"/>
        <end position="23"/>
    </location>
</feature>
<dbReference type="InterPro" id="IPR003594">
    <property type="entry name" value="HATPase_dom"/>
</dbReference>
<dbReference type="InterPro" id="IPR009057">
    <property type="entry name" value="Homeodomain-like_sf"/>
</dbReference>
<dbReference type="InterPro" id="IPR001789">
    <property type="entry name" value="Sig_transdc_resp-reg_receiver"/>
</dbReference>
<dbReference type="Gene3D" id="1.10.287.130">
    <property type="match status" value="1"/>
</dbReference>
<dbReference type="SMART" id="SM00387">
    <property type="entry name" value="HATPase_c"/>
    <property type="match status" value="1"/>
</dbReference>
<evidence type="ECO:0000256" key="7">
    <source>
        <dbReference type="SAM" id="MobiDB-lite"/>
    </source>
</evidence>
<dbReference type="SMART" id="SM00388">
    <property type="entry name" value="HisKA"/>
    <property type="match status" value="1"/>
</dbReference>
<dbReference type="EC" id="2.7.13.3" evidence="2"/>
<dbReference type="SUPFAM" id="SSF46689">
    <property type="entry name" value="Homeodomain-like"/>
    <property type="match status" value="2"/>
</dbReference>
<dbReference type="SUPFAM" id="SSF110296">
    <property type="entry name" value="Oligoxyloglucan reducing end-specific cellobiohydrolase"/>
    <property type="match status" value="1"/>
</dbReference>
<feature type="domain" description="Histidine kinase" evidence="11">
    <location>
        <begin position="800"/>
        <end position="1004"/>
    </location>
</feature>
<feature type="modified residue" description="4-aspartylphosphate" evidence="6">
    <location>
        <position position="1108"/>
    </location>
</feature>
<gene>
    <name evidence="13" type="ORF">C2869_03385</name>
</gene>
<keyword evidence="5" id="KW-0804">Transcription</keyword>
<proteinExistence type="predicted"/>
<dbReference type="Gene3D" id="3.30.565.10">
    <property type="entry name" value="Histidine kinase-like ATPase, C-terminal domain"/>
    <property type="match status" value="1"/>
</dbReference>
<sequence length="1327" mass="151829">MTLCLKWLCLILIVLVTLPSTFASQQFYPVFPNALESDAKWHKVENIPNRLIKSADFGPNNDLWFATSEGVYQFDGYQGQWHNSENGLNVSEVQAIKWLGDKLYIVSFDAIYTYDGKQWQQIGESFEFFPEHYTHQIVTLAADSKGDVWFSAQQHVVQIKQNNYTVYEVEDKFLASLTLDTQDNIWTLDGRSGHVRQYKLKNHKLNQQKIWRHLMRPKAQLVLPFNGVIQQLSDGSIWVTSSENSHTPKYLNPNSQTENQEFTTVRIPRVFTRAINHSLLQVSNGDIYITSGNDILFSRDLGKTWQKQDIEQHRLDTSFLGHMLLESNDNRLWLLEPGISIKRFPLDLNKPHIYPNMLYQCNDSDNRQYFIDDQDNIIQFDVSSDTWNRYSPQDTHISKPNLVYCTRNGRVWAAGSDQQQTAISYLRGNKWYQQQHTPLETSIHYQATLETERGDIYFGNSYSERKADNGYIIKLNNEDNVYRAEQVLVDYPKVSKIIPWDQDSILLSGHRLRFINKGAYKAMESPPELKKGWIEDVLKTQENGLWAATWGGGISQYKDSTWSQWDSSNGLPTNNITNLMPHGDSILALSDRGVLEFNTGTWYLRNYAGAKGKSQSSNLLKSNDNSIWVTQFPRMWVHRDFRKFNLKVAMASQRYYPDYAAPQTQIKLMQSLEAYDSSVYVSWQSTDKWSTTANEDLFYQYKLNDQDWSPSTSDTTLLLSRLLPDDYVLQVRARDAHGNIENTPAELRFTISLPFWQSAWFTALLIITPIIIGLLLVALLVQRIKHVTKLDQVRLRFLTNISHELRTPLTLILGPLQKVRKDLLPEDPKLKSLDLAIENSQRLNELVDQLLDFRKTQLGAVILNPQHKNLVAFTRMLVNNFENLTEGQHQHISFSCNQSSYICNFDPDAYRKVLENLVVNAIKYSDAGATTKVELHIDPDKHNKVRLTVEDQGYGINPNAIDNIFDPFYSGNQKLDTNFTSFGVGLALVKELVEAQNGSINVISPVPYQSNSKINNKDDSGDNPGTRFTIEFNEWHQITPPTVPTETKTDSGATNDDQVIVLLIDDHPSLTEYLADELNDHYRVETAESAEQGFKIATELVPDIIVSDVMMPGGMDGLELCELLKKTEVTNHIPVILLTSLSSKEHQEQGLKIGALDYLTKPVSTNVLTAKIENHLASRKALAQKLTKQLANTNNVSKSETASTEPLATEEPTPQLSTAEQKFIQRFSDIIAKNFANSNYTAEVLAQDMNMSRSAFYRKFKAYTDQSPADYLKNYRLDKAIELLHDPDCVVNHIAEHIGYAEQSPFYRAFKKRFGCTPTEYKKRHLL</sequence>
<dbReference type="EMBL" id="CP026604">
    <property type="protein sequence ID" value="AWB65534.1"/>
    <property type="molecule type" value="Genomic_DNA"/>
</dbReference>
<evidence type="ECO:0000313" key="13">
    <source>
        <dbReference type="EMBL" id="AWB65534.1"/>
    </source>
</evidence>
<dbReference type="InterPro" id="IPR004358">
    <property type="entry name" value="Sig_transdc_His_kin-like_C"/>
</dbReference>
<protein>
    <recommendedName>
        <fullName evidence="2">histidine kinase</fullName>
        <ecNumber evidence="2">2.7.13.3</ecNumber>
    </recommendedName>
</protein>
<dbReference type="InterPro" id="IPR015943">
    <property type="entry name" value="WD40/YVTN_repeat-like_dom_sf"/>
</dbReference>
<comment type="catalytic activity">
    <reaction evidence="1">
        <text>ATP + protein L-histidine = ADP + protein N-phospho-L-histidine.</text>
        <dbReference type="EC" id="2.7.13.3"/>
    </reaction>
</comment>
<dbReference type="KEGG" id="cate:C2869_03385"/>
<name>A0A2S0VMU0_9ALTE</name>
<dbReference type="PRINTS" id="PR00344">
    <property type="entry name" value="BCTRLSENSOR"/>
</dbReference>
<dbReference type="PANTHER" id="PTHR43547:SF2">
    <property type="entry name" value="HYBRID SIGNAL TRANSDUCTION HISTIDINE KINASE C"/>
    <property type="match status" value="1"/>
</dbReference>
<keyword evidence="14" id="KW-1185">Reference proteome</keyword>
<feature type="region of interest" description="Disordered" evidence="7">
    <location>
        <begin position="1193"/>
        <end position="1215"/>
    </location>
</feature>
<dbReference type="Proteomes" id="UP000244441">
    <property type="component" value="Chromosome"/>
</dbReference>
<dbReference type="PROSITE" id="PS50110">
    <property type="entry name" value="RESPONSE_REGULATORY"/>
    <property type="match status" value="1"/>
</dbReference>
<dbReference type="Pfam" id="PF00072">
    <property type="entry name" value="Response_reg"/>
    <property type="match status" value="1"/>
</dbReference>
<feature type="domain" description="HTH araC/xylS-type" evidence="10">
    <location>
        <begin position="1225"/>
        <end position="1324"/>
    </location>
</feature>
<evidence type="ECO:0000259" key="11">
    <source>
        <dbReference type="PROSITE" id="PS50109"/>
    </source>
</evidence>
<evidence type="ECO:0000256" key="8">
    <source>
        <dbReference type="SAM" id="Phobius"/>
    </source>
</evidence>
<dbReference type="InterPro" id="IPR018060">
    <property type="entry name" value="HTH_AraC"/>
</dbReference>
<keyword evidence="8" id="KW-1133">Transmembrane helix</keyword>
<dbReference type="InterPro" id="IPR036890">
    <property type="entry name" value="HATPase_C_sf"/>
</dbReference>
<dbReference type="SUPFAM" id="SSF52172">
    <property type="entry name" value="CheY-like"/>
    <property type="match status" value="1"/>
</dbReference>
<keyword evidence="8" id="KW-0472">Membrane</keyword>